<dbReference type="EMBL" id="SMZJ02000007">
    <property type="protein sequence ID" value="TWO31783.1"/>
    <property type="molecule type" value="Genomic_DNA"/>
</dbReference>
<proteinExistence type="predicted"/>
<organism evidence="1 2">
    <name type="scientific">Seonamhaeicola sediminis</name>
    <dbReference type="NCBI Taxonomy" id="2528206"/>
    <lineage>
        <taxon>Bacteria</taxon>
        <taxon>Pseudomonadati</taxon>
        <taxon>Bacteroidota</taxon>
        <taxon>Flavobacteriia</taxon>
        <taxon>Flavobacteriales</taxon>
        <taxon>Flavobacteriaceae</taxon>
    </lineage>
</organism>
<protein>
    <recommendedName>
        <fullName evidence="3">Glycine dehydrogenase</fullName>
    </recommendedName>
</protein>
<dbReference type="AlphaFoldDB" id="A0A562YCK8"/>
<accession>A0A562YCK8</accession>
<gene>
    <name evidence="1" type="ORF">E1J38_011945</name>
</gene>
<keyword evidence="2" id="KW-1185">Reference proteome</keyword>
<comment type="caution">
    <text evidence="1">The sequence shown here is derived from an EMBL/GenBank/DDBJ whole genome shotgun (WGS) entry which is preliminary data.</text>
</comment>
<reference evidence="1 2" key="1">
    <citation type="submission" date="2019-07" db="EMBL/GenBank/DDBJ databases">
        <title>Seonamhaeicola sp. W255 draft genome.</title>
        <authorList>
            <person name="Zhang X.-Y."/>
            <person name="Zhang R."/>
            <person name="Zhong Y.-L."/>
            <person name="Du Z.-J."/>
        </authorList>
    </citation>
    <scope>NUCLEOTIDE SEQUENCE [LARGE SCALE GENOMIC DNA]</scope>
    <source>
        <strain evidence="1 2">W255</strain>
    </source>
</reference>
<dbReference type="OrthoDB" id="1262821at2"/>
<dbReference type="Proteomes" id="UP000295814">
    <property type="component" value="Unassembled WGS sequence"/>
</dbReference>
<dbReference type="RefSeq" id="WP_133357084.1">
    <property type="nucleotide sequence ID" value="NZ_SMZJ02000007.1"/>
</dbReference>
<evidence type="ECO:0008006" key="3">
    <source>
        <dbReference type="Google" id="ProtNLM"/>
    </source>
</evidence>
<name>A0A562YCK8_9FLAO</name>
<sequence length="87" mass="10357">MKKQSFLFVSCDEAQHICDKAQYDEASPWEKFKLKIRLSYCKITRAYYKSNTMLTKRIKESKVECLDRASKKNMKKELDKAIKKQVN</sequence>
<evidence type="ECO:0000313" key="2">
    <source>
        <dbReference type="Proteomes" id="UP000295814"/>
    </source>
</evidence>
<evidence type="ECO:0000313" key="1">
    <source>
        <dbReference type="EMBL" id="TWO31783.1"/>
    </source>
</evidence>